<keyword evidence="1" id="KW-0067">ATP-binding</keyword>
<sequence>MMFSEEEEWKKGELIGSGGFASVYKATTNPKQTYMSPVIAVKTAMISKSSILTKEENGQAYFNMLLEYASLGTLGDRIRQYLAGVHLGLPEPEV</sequence>
<reference evidence="2 3" key="1">
    <citation type="submission" date="2020-10" db="EMBL/GenBank/DDBJ databases">
        <title>The Coptis chinensis genome and diversification of protoberbering-type alkaloids.</title>
        <authorList>
            <person name="Wang B."/>
            <person name="Shu S."/>
            <person name="Song C."/>
            <person name="Liu Y."/>
        </authorList>
    </citation>
    <scope>NUCLEOTIDE SEQUENCE [LARGE SCALE GENOMIC DNA]</scope>
    <source>
        <strain evidence="2">HL-2020</strain>
        <tissue evidence="2">Leaf</tissue>
    </source>
</reference>
<dbReference type="PROSITE" id="PS00107">
    <property type="entry name" value="PROTEIN_KINASE_ATP"/>
    <property type="match status" value="1"/>
</dbReference>
<dbReference type="GO" id="GO:0005524">
    <property type="term" value="F:ATP binding"/>
    <property type="evidence" value="ECO:0007669"/>
    <property type="project" value="UniProtKB-UniRule"/>
</dbReference>
<evidence type="ECO:0008006" key="4">
    <source>
        <dbReference type="Google" id="ProtNLM"/>
    </source>
</evidence>
<dbReference type="InterPro" id="IPR017441">
    <property type="entry name" value="Protein_kinase_ATP_BS"/>
</dbReference>
<organism evidence="2 3">
    <name type="scientific">Coptis chinensis</name>
    <dbReference type="NCBI Taxonomy" id="261450"/>
    <lineage>
        <taxon>Eukaryota</taxon>
        <taxon>Viridiplantae</taxon>
        <taxon>Streptophyta</taxon>
        <taxon>Embryophyta</taxon>
        <taxon>Tracheophyta</taxon>
        <taxon>Spermatophyta</taxon>
        <taxon>Magnoliopsida</taxon>
        <taxon>Ranunculales</taxon>
        <taxon>Ranunculaceae</taxon>
        <taxon>Coptidoideae</taxon>
        <taxon>Coptis</taxon>
    </lineage>
</organism>
<dbReference type="AlphaFoldDB" id="A0A835ILB6"/>
<proteinExistence type="predicted"/>
<evidence type="ECO:0000313" key="3">
    <source>
        <dbReference type="Proteomes" id="UP000631114"/>
    </source>
</evidence>
<keyword evidence="1" id="KW-0547">Nucleotide-binding</keyword>
<dbReference type="InterPro" id="IPR011009">
    <property type="entry name" value="Kinase-like_dom_sf"/>
</dbReference>
<feature type="binding site" evidence="1">
    <location>
        <position position="42"/>
    </location>
    <ligand>
        <name>ATP</name>
        <dbReference type="ChEBI" id="CHEBI:30616"/>
    </ligand>
</feature>
<accession>A0A835ILB6</accession>
<dbReference type="Gene3D" id="3.30.200.20">
    <property type="entry name" value="Phosphorylase Kinase, domain 1"/>
    <property type="match status" value="1"/>
</dbReference>
<protein>
    <recommendedName>
        <fullName evidence="4">Protein kinase domain-containing protein</fullName>
    </recommendedName>
</protein>
<gene>
    <name evidence="2" type="ORF">IFM89_006491</name>
</gene>
<keyword evidence="3" id="KW-1185">Reference proteome</keyword>
<evidence type="ECO:0000256" key="1">
    <source>
        <dbReference type="PROSITE-ProRule" id="PRU10141"/>
    </source>
</evidence>
<comment type="caution">
    <text evidence="2">The sequence shown here is derived from an EMBL/GenBank/DDBJ whole genome shotgun (WGS) entry which is preliminary data.</text>
</comment>
<name>A0A835ILB6_9MAGN</name>
<dbReference type="EMBL" id="JADFTS010000002">
    <property type="protein sequence ID" value="KAF9619304.1"/>
    <property type="molecule type" value="Genomic_DNA"/>
</dbReference>
<evidence type="ECO:0000313" key="2">
    <source>
        <dbReference type="EMBL" id="KAF9619304.1"/>
    </source>
</evidence>
<dbReference type="SUPFAM" id="SSF56112">
    <property type="entry name" value="Protein kinase-like (PK-like)"/>
    <property type="match status" value="1"/>
</dbReference>
<dbReference type="Proteomes" id="UP000631114">
    <property type="component" value="Unassembled WGS sequence"/>
</dbReference>